<organism evidence="2 4">
    <name type="scientific">Streptomyces nodosus</name>
    <dbReference type="NCBI Taxonomy" id="40318"/>
    <lineage>
        <taxon>Bacteria</taxon>
        <taxon>Bacillati</taxon>
        <taxon>Actinomycetota</taxon>
        <taxon>Actinomycetes</taxon>
        <taxon>Kitasatosporales</taxon>
        <taxon>Streptomycetaceae</taxon>
        <taxon>Streptomyces</taxon>
    </lineage>
</organism>
<dbReference type="EMBL" id="CP009313">
    <property type="protein sequence ID" value="AJE38724.1"/>
    <property type="molecule type" value="Genomic_DNA"/>
</dbReference>
<dbReference type="InterPro" id="IPR008490">
    <property type="entry name" value="Transposase_InsH_N"/>
</dbReference>
<dbReference type="AlphaFoldDB" id="A0A0B5D6P8"/>
<accession>A0A0B5D6P8</accession>
<dbReference type="STRING" id="40318.SNOD_00395"/>
<dbReference type="OrthoDB" id="4334464at2"/>
<evidence type="ECO:0000313" key="5">
    <source>
        <dbReference type="Proteomes" id="UP000325763"/>
    </source>
</evidence>
<gene>
    <name evidence="3" type="ORF">CP978_00745</name>
    <name evidence="2" type="ORF">SNOD_00395</name>
</gene>
<dbReference type="Pfam" id="PF05598">
    <property type="entry name" value="DUF772"/>
    <property type="match status" value="1"/>
</dbReference>
<evidence type="ECO:0000259" key="1">
    <source>
        <dbReference type="Pfam" id="PF05598"/>
    </source>
</evidence>
<dbReference type="Proteomes" id="UP000031526">
    <property type="component" value="Chromosome"/>
</dbReference>
<sequence>MARAAFPKGSLAMRIRDELGELGELFQDADFDGLYPSRGELAWSPGRLALVSVMQFAEGLSDRQDAVRGRLPLGLELADPGFDHSVFTEFRDRLIAGEAAMRLLDRLQEAAAEHGLPKAGGRARTDSTIVLSAARQINGLVRLGETLRAALNSMAAHEPEWLVDWAPPVWFDRYAIRFEDTRFPKGRARPAPAPCTNKLPSERHLPILRKKMFSPWLACAARASNF</sequence>
<reference evidence="2 4" key="2">
    <citation type="journal article" date="2016" name="Appl. Microbiol. Biotechnol.">
        <title>Exploiting the genome sequence of Streptomyces nodosus for enhanced antibiotic production.</title>
        <authorList>
            <person name="Sweeney P."/>
            <person name="Murphy C.D."/>
            <person name="Caffrey P."/>
        </authorList>
    </citation>
    <scope>NUCLEOTIDE SEQUENCE [LARGE SCALE GENOMIC DNA]</scope>
    <source>
        <strain evidence="2 4">ATCC 14899</strain>
    </source>
</reference>
<proteinExistence type="predicted"/>
<reference evidence="4" key="1">
    <citation type="submission" date="2014-09" db="EMBL/GenBank/DDBJ databases">
        <title>Sequence of the Streptomyces nodosus genome.</title>
        <authorList>
            <person name="Sweeney P."/>
            <person name="Stephens N."/>
            <person name="Murphy C."/>
            <person name="Caffrey P."/>
        </authorList>
    </citation>
    <scope>NUCLEOTIDE SEQUENCE [LARGE SCALE GENOMIC DNA]</scope>
    <source>
        <strain evidence="4">ATCC 14899</strain>
    </source>
</reference>
<evidence type="ECO:0000313" key="2">
    <source>
        <dbReference type="EMBL" id="AJE38724.1"/>
    </source>
</evidence>
<dbReference type="EMBL" id="CP023747">
    <property type="protein sequence ID" value="QEV37307.1"/>
    <property type="molecule type" value="Genomic_DNA"/>
</dbReference>
<evidence type="ECO:0000313" key="4">
    <source>
        <dbReference type="Proteomes" id="UP000031526"/>
    </source>
</evidence>
<keyword evidence="4" id="KW-1185">Reference proteome</keyword>
<dbReference type="Proteomes" id="UP000325763">
    <property type="component" value="Chromosome"/>
</dbReference>
<dbReference type="HOGENOM" id="CLU_107169_0_0_11"/>
<evidence type="ECO:0000313" key="3">
    <source>
        <dbReference type="EMBL" id="QEV37307.1"/>
    </source>
</evidence>
<dbReference type="KEGG" id="snq:CP978_00745"/>
<protein>
    <submittedName>
        <fullName evidence="3">IS1182 family transposase</fullName>
    </submittedName>
</protein>
<reference evidence="3 5" key="3">
    <citation type="submission" date="2017-09" db="EMBL/GenBank/DDBJ databases">
        <title>Streptomyces genome completion.</title>
        <authorList>
            <person name="Lee N."/>
            <person name="Cho B.-K."/>
        </authorList>
    </citation>
    <scope>NUCLEOTIDE SEQUENCE [LARGE SCALE GENOMIC DNA]</scope>
    <source>
        <strain evidence="3 5">ATCC 14899</strain>
    </source>
</reference>
<feature type="domain" description="Transposase InsH N-terminal" evidence="1">
    <location>
        <begin position="21"/>
        <end position="93"/>
    </location>
</feature>
<name>A0A0B5D6P8_9ACTN</name>